<comment type="caution">
    <text evidence="3">The sequence shown here is derived from an EMBL/GenBank/DDBJ whole genome shotgun (WGS) entry which is preliminary data.</text>
</comment>
<dbReference type="PANTHER" id="PTHR41773:SF1">
    <property type="entry name" value="RELA_SPOT DOMAIN-CONTAINING PROTEIN"/>
    <property type="match status" value="1"/>
</dbReference>
<feature type="domain" description="RelA/SpoT" evidence="2">
    <location>
        <begin position="45"/>
        <end position="172"/>
    </location>
</feature>
<reference evidence="3" key="1">
    <citation type="submission" date="2017-09" db="EMBL/GenBank/DDBJ databases">
        <title>Large-scale bioinformatics analysis of Bacillus genomes uncovers conserved roles of natural products in bacterial physiology.</title>
        <authorList>
            <consortium name="Agbiome Team Llc"/>
            <person name="Bleich R.M."/>
            <person name="Kirk G.J."/>
            <person name="Santa Maria K.C."/>
            <person name="Allen S.E."/>
            <person name="Farag S."/>
            <person name="Shank E.A."/>
            <person name="Bowers A."/>
        </authorList>
    </citation>
    <scope>NUCLEOTIDE SEQUENCE</scope>
    <source>
        <strain evidence="3">AFS005430</strain>
    </source>
</reference>
<evidence type="ECO:0000256" key="1">
    <source>
        <dbReference type="ARBA" id="ARBA00004976"/>
    </source>
</evidence>
<dbReference type="InterPro" id="IPR007685">
    <property type="entry name" value="RelA_SpoT"/>
</dbReference>
<name>A0AB73QXI5_9BACI</name>
<dbReference type="EMBL" id="NUEH01000061">
    <property type="protein sequence ID" value="PEI83086.1"/>
    <property type="molecule type" value="Genomic_DNA"/>
</dbReference>
<gene>
    <name evidence="3" type="ORF">CN678_25725</name>
</gene>
<dbReference type="Pfam" id="PF04607">
    <property type="entry name" value="RelA_SpoT"/>
    <property type="match status" value="1"/>
</dbReference>
<dbReference type="Gene3D" id="1.10.287.860">
    <property type="entry name" value="Nucleotidyltransferase"/>
    <property type="match status" value="1"/>
</dbReference>
<sequence length="354" mass="40716">MITENPILTEYKKQKDLHEEFCKEVQGLLKTILKQNQINCHSIDSRVKEEDSLAAKVEKGGNKYSTLNDITDVSGIRVITYFSDDVDKVASIIQNEFEIDETNSVDKRIILDPDRFGYLSLHYVIKLNTVRTSLVEYQRFKDLKVEVQIRSILQHAWAEIEHDLGYKNKNSVPKVVKRDFSRLAGLLELADQEFVKIKEELVKYNENVKAEIQNTPSDVLIDKISIKQLLNNENSIVSILDQEICEIANASRIVGTDLEKEIKRLKYLGFNTIGEIQTALNQHKEKIIELATAWLTKPDNNNVVRAGISMFYLAYIVISIDGSSEIVENYLNEFNIDEKENREEIAIEILEFCN</sequence>
<dbReference type="GO" id="GO:0015969">
    <property type="term" value="P:guanosine tetraphosphate metabolic process"/>
    <property type="evidence" value="ECO:0007669"/>
    <property type="project" value="InterPro"/>
</dbReference>
<evidence type="ECO:0000313" key="3">
    <source>
        <dbReference type="EMBL" id="PEI83086.1"/>
    </source>
</evidence>
<dbReference type="Proteomes" id="UP000220969">
    <property type="component" value="Unassembled WGS sequence"/>
</dbReference>
<dbReference type="RefSeq" id="WP_098164957.1">
    <property type="nucleotide sequence ID" value="NZ_JAOPTL010000048.1"/>
</dbReference>
<dbReference type="Gene3D" id="3.30.460.10">
    <property type="entry name" value="Beta Polymerase, domain 2"/>
    <property type="match status" value="1"/>
</dbReference>
<evidence type="ECO:0000259" key="2">
    <source>
        <dbReference type="SMART" id="SM00954"/>
    </source>
</evidence>
<comment type="pathway">
    <text evidence="1">Purine metabolism; ppGpp biosynthesis; ppGpp from GTP: step 1/2.</text>
</comment>
<dbReference type="AlphaFoldDB" id="A0AB73QXI5"/>
<accession>A0AB73QXI5</accession>
<protein>
    <recommendedName>
        <fullName evidence="2">RelA/SpoT domain-containing protein</fullName>
    </recommendedName>
</protein>
<dbReference type="InterPro" id="IPR043519">
    <property type="entry name" value="NT_sf"/>
</dbReference>
<dbReference type="CDD" id="cd05399">
    <property type="entry name" value="NT_Rel-Spo_like"/>
    <property type="match status" value="1"/>
</dbReference>
<dbReference type="SUPFAM" id="SSF81301">
    <property type="entry name" value="Nucleotidyltransferase"/>
    <property type="match status" value="1"/>
</dbReference>
<proteinExistence type="predicted"/>
<dbReference type="PANTHER" id="PTHR41773">
    <property type="entry name" value="GTP PYROPHOSPHATASE-RELATED"/>
    <property type="match status" value="1"/>
</dbReference>
<organism evidence="3">
    <name type="scientific">Bacillus toyonensis</name>
    <dbReference type="NCBI Taxonomy" id="155322"/>
    <lineage>
        <taxon>Bacteria</taxon>
        <taxon>Bacillati</taxon>
        <taxon>Bacillota</taxon>
        <taxon>Bacilli</taxon>
        <taxon>Bacillales</taxon>
        <taxon>Bacillaceae</taxon>
        <taxon>Bacillus</taxon>
        <taxon>Bacillus cereus group</taxon>
    </lineage>
</organism>
<dbReference type="SMART" id="SM00954">
    <property type="entry name" value="RelA_SpoT"/>
    <property type="match status" value="1"/>
</dbReference>